<accession>A0AAD9R392</accession>
<reference evidence="1" key="2">
    <citation type="journal article" date="2023" name="Science">
        <title>Genomic signatures of disease resistance in endangered staghorn corals.</title>
        <authorList>
            <person name="Vollmer S.V."/>
            <person name="Selwyn J.D."/>
            <person name="Despard B.A."/>
            <person name="Roesel C.L."/>
        </authorList>
    </citation>
    <scope>NUCLEOTIDE SEQUENCE</scope>
    <source>
        <strain evidence="1">K2</strain>
    </source>
</reference>
<proteinExistence type="predicted"/>
<comment type="caution">
    <text evidence="1">The sequence shown here is derived from an EMBL/GenBank/DDBJ whole genome shotgun (WGS) entry which is preliminary data.</text>
</comment>
<keyword evidence="2" id="KW-1185">Reference proteome</keyword>
<gene>
    <name evidence="1" type="ORF">P5673_003464</name>
</gene>
<dbReference type="Proteomes" id="UP001249851">
    <property type="component" value="Unassembled WGS sequence"/>
</dbReference>
<sequence>MAGFAQHIVDKDKGTSYEQPNLINPVPSKNDCHDLLFSLKLRFKVSPRIFLREIALHSEIVYTNPFRRTAHPPVKQQKRIWLELPFTSHFLSTRKFHIQQSTTGNKIC</sequence>
<name>A0AAD9R392_ACRCE</name>
<dbReference type="EMBL" id="JARQWQ010000005">
    <property type="protein sequence ID" value="KAK2572033.1"/>
    <property type="molecule type" value="Genomic_DNA"/>
</dbReference>
<evidence type="ECO:0000313" key="2">
    <source>
        <dbReference type="Proteomes" id="UP001249851"/>
    </source>
</evidence>
<evidence type="ECO:0000313" key="1">
    <source>
        <dbReference type="EMBL" id="KAK2572033.1"/>
    </source>
</evidence>
<dbReference type="AlphaFoldDB" id="A0AAD9R392"/>
<organism evidence="1 2">
    <name type="scientific">Acropora cervicornis</name>
    <name type="common">Staghorn coral</name>
    <dbReference type="NCBI Taxonomy" id="6130"/>
    <lineage>
        <taxon>Eukaryota</taxon>
        <taxon>Metazoa</taxon>
        <taxon>Cnidaria</taxon>
        <taxon>Anthozoa</taxon>
        <taxon>Hexacorallia</taxon>
        <taxon>Scleractinia</taxon>
        <taxon>Astrocoeniina</taxon>
        <taxon>Acroporidae</taxon>
        <taxon>Acropora</taxon>
    </lineage>
</organism>
<reference evidence="1" key="1">
    <citation type="journal article" date="2023" name="G3 (Bethesda)">
        <title>Whole genome assembly and annotation of the endangered Caribbean coral Acropora cervicornis.</title>
        <authorList>
            <person name="Selwyn J.D."/>
            <person name="Vollmer S.V."/>
        </authorList>
    </citation>
    <scope>NUCLEOTIDE SEQUENCE</scope>
    <source>
        <strain evidence="1">K2</strain>
    </source>
</reference>
<protein>
    <submittedName>
        <fullName evidence="1">Uncharacterized protein</fullName>
    </submittedName>
</protein>